<feature type="transmembrane region" description="Helical" evidence="1">
    <location>
        <begin position="218"/>
        <end position="238"/>
    </location>
</feature>
<keyword evidence="3" id="KW-1185">Reference proteome</keyword>
<keyword evidence="1" id="KW-0472">Membrane</keyword>
<feature type="transmembrane region" description="Helical" evidence="1">
    <location>
        <begin position="20"/>
        <end position="40"/>
    </location>
</feature>
<evidence type="ECO:0000313" key="3">
    <source>
        <dbReference type="Proteomes" id="UP001482620"/>
    </source>
</evidence>
<evidence type="ECO:0008006" key="4">
    <source>
        <dbReference type="Google" id="ProtNLM"/>
    </source>
</evidence>
<proteinExistence type="predicted"/>
<organism evidence="2 3">
    <name type="scientific">Ilyodon furcidens</name>
    <name type="common">goldbreast splitfin</name>
    <dbReference type="NCBI Taxonomy" id="33524"/>
    <lineage>
        <taxon>Eukaryota</taxon>
        <taxon>Metazoa</taxon>
        <taxon>Chordata</taxon>
        <taxon>Craniata</taxon>
        <taxon>Vertebrata</taxon>
        <taxon>Euteleostomi</taxon>
        <taxon>Actinopterygii</taxon>
        <taxon>Neopterygii</taxon>
        <taxon>Teleostei</taxon>
        <taxon>Neoteleostei</taxon>
        <taxon>Acanthomorphata</taxon>
        <taxon>Ovalentaria</taxon>
        <taxon>Atherinomorphae</taxon>
        <taxon>Cyprinodontiformes</taxon>
        <taxon>Goodeidae</taxon>
        <taxon>Ilyodon</taxon>
    </lineage>
</organism>
<accession>A0ABV0UVX9</accession>
<protein>
    <recommendedName>
        <fullName evidence="4">NADH dehydrogenase subunit 6</fullName>
    </recommendedName>
</protein>
<keyword evidence="1" id="KW-1133">Transmembrane helix</keyword>
<dbReference type="Proteomes" id="UP001482620">
    <property type="component" value="Unassembled WGS sequence"/>
</dbReference>
<name>A0ABV0UVX9_9TELE</name>
<dbReference type="EMBL" id="JAHRIQ010084894">
    <property type="protein sequence ID" value="MEQ2249334.1"/>
    <property type="molecule type" value="Genomic_DNA"/>
</dbReference>
<comment type="caution">
    <text evidence="2">The sequence shown here is derived from an EMBL/GenBank/DDBJ whole genome shotgun (WGS) entry which is preliminary data.</text>
</comment>
<reference evidence="2 3" key="1">
    <citation type="submission" date="2021-06" db="EMBL/GenBank/DDBJ databases">
        <authorList>
            <person name="Palmer J.M."/>
        </authorList>
    </citation>
    <scope>NUCLEOTIDE SEQUENCE [LARGE SCALE GENOMIC DNA]</scope>
    <source>
        <strain evidence="3">if_2019</strain>
        <tissue evidence="2">Muscle</tissue>
    </source>
</reference>
<feature type="transmembrane region" description="Helical" evidence="1">
    <location>
        <begin position="88"/>
        <end position="113"/>
    </location>
</feature>
<sequence length="253" mass="27262">MWGGRLRAQRLHWGSWPYTKVGFACLLSGSWWVVCAWGLWSAPCPYRCTERCVVLLLPLAWLYRFYLADLDVGGSASRGGVQPHWAGFFPLGMVVGGVVRHGFCMTAWLALVFLVCLSRGGGRELCMCLCWPRACIWVGLPFWAGCGLLTASGLVWDVFCCSTGLVVAAVRCRALGTGRSVGSALWVWACWSCALLCVVYSGCTGLAGLLYFWSGAVFFVNTAMLPAGPLLLGVNGFFGQGTGCRLSGPGAYP</sequence>
<gene>
    <name evidence="2" type="ORF">ILYODFUR_028132</name>
</gene>
<evidence type="ECO:0000256" key="1">
    <source>
        <dbReference type="SAM" id="Phobius"/>
    </source>
</evidence>
<keyword evidence="1" id="KW-0812">Transmembrane</keyword>
<feature type="transmembrane region" description="Helical" evidence="1">
    <location>
        <begin position="184"/>
        <end position="212"/>
    </location>
</feature>
<evidence type="ECO:0000313" key="2">
    <source>
        <dbReference type="EMBL" id="MEQ2249334.1"/>
    </source>
</evidence>